<evidence type="ECO:0000256" key="1">
    <source>
        <dbReference type="SAM" id="MobiDB-lite"/>
    </source>
</evidence>
<dbReference type="Proteomes" id="UP001152798">
    <property type="component" value="Chromosome 1"/>
</dbReference>
<organism evidence="2 3">
    <name type="scientific">Nezara viridula</name>
    <name type="common">Southern green stink bug</name>
    <name type="synonym">Cimex viridulus</name>
    <dbReference type="NCBI Taxonomy" id="85310"/>
    <lineage>
        <taxon>Eukaryota</taxon>
        <taxon>Metazoa</taxon>
        <taxon>Ecdysozoa</taxon>
        <taxon>Arthropoda</taxon>
        <taxon>Hexapoda</taxon>
        <taxon>Insecta</taxon>
        <taxon>Pterygota</taxon>
        <taxon>Neoptera</taxon>
        <taxon>Paraneoptera</taxon>
        <taxon>Hemiptera</taxon>
        <taxon>Heteroptera</taxon>
        <taxon>Panheteroptera</taxon>
        <taxon>Pentatomomorpha</taxon>
        <taxon>Pentatomoidea</taxon>
        <taxon>Pentatomidae</taxon>
        <taxon>Pentatominae</taxon>
        <taxon>Nezara</taxon>
    </lineage>
</organism>
<dbReference type="AlphaFoldDB" id="A0A9P0E8T3"/>
<accession>A0A9P0E8T3</accession>
<keyword evidence="3" id="KW-1185">Reference proteome</keyword>
<gene>
    <name evidence="2" type="ORF">NEZAVI_LOCUS1697</name>
</gene>
<evidence type="ECO:0000313" key="2">
    <source>
        <dbReference type="EMBL" id="CAH1390499.1"/>
    </source>
</evidence>
<sequence length="91" mass="10503">MLHEKPDGKRSRGRPRIRWLEDVEDDLRRSKMEGSSTRPRKLVGCSRGGPGSCRTSRSVMARSRSAGRDTELSNQRYLPQRCLYTAVLRRQ</sequence>
<proteinExistence type="predicted"/>
<reference evidence="2" key="1">
    <citation type="submission" date="2022-01" db="EMBL/GenBank/DDBJ databases">
        <authorList>
            <person name="King R."/>
        </authorList>
    </citation>
    <scope>NUCLEOTIDE SEQUENCE</scope>
</reference>
<feature type="region of interest" description="Disordered" evidence="1">
    <location>
        <begin position="28"/>
        <end position="72"/>
    </location>
</feature>
<dbReference type="OrthoDB" id="6619389at2759"/>
<name>A0A9P0E8T3_NEZVI</name>
<dbReference type="EMBL" id="OV725077">
    <property type="protein sequence ID" value="CAH1390499.1"/>
    <property type="molecule type" value="Genomic_DNA"/>
</dbReference>
<protein>
    <submittedName>
        <fullName evidence="2">Uncharacterized protein</fullName>
    </submittedName>
</protein>
<evidence type="ECO:0000313" key="3">
    <source>
        <dbReference type="Proteomes" id="UP001152798"/>
    </source>
</evidence>